<dbReference type="EMBL" id="MG944227">
    <property type="protein sequence ID" value="AVO23649.1"/>
    <property type="molecule type" value="Genomic_DNA"/>
</dbReference>
<dbReference type="GeneID" id="64408784"/>
<protein>
    <submittedName>
        <fullName evidence="1">Uncharacterized protein</fullName>
    </submittedName>
</protein>
<proteinExistence type="predicted"/>
<evidence type="ECO:0000313" key="1">
    <source>
        <dbReference type="EMBL" id="AVO23649.1"/>
    </source>
</evidence>
<reference evidence="1 2" key="1">
    <citation type="submission" date="2018-02" db="EMBL/GenBank/DDBJ databases">
        <title>Isolation, characterization and comparative genomics of Xanthomonas oryzae pv. oryzae bacteriophages.</title>
        <authorList>
            <person name="Varga I."/>
            <person name="Molnar J."/>
            <person name="Gazdag A."/>
            <person name="Szucs D."/>
            <person name="Doffkay Z."/>
            <person name="Valappil S.K."/>
            <person name="Papp S."/>
            <person name="Pinter R."/>
            <person name="Vera Cruz C.M."/>
            <person name="Ricardo O."/>
            <person name="Vizi T."/>
            <person name="Schneider G."/>
            <person name="Rakhely G."/>
            <person name="Kovacs T."/>
        </authorList>
    </citation>
    <scope>NUCLEOTIDE SEQUENCE [LARGE SCALE GENOMIC DNA]</scope>
</reference>
<sequence length="80" mass="8978">MSKTTLKPIGWEIRVGKGISVLNHSIHPADRAAVSRHVCPTTGRVRYLFESQRTAAACVRRYGRDPRSTIAPVYEINEND</sequence>
<dbReference type="KEGG" id="vg:64408784"/>
<name>A0A3S7HIC6_9CAUD</name>
<dbReference type="RefSeq" id="YP_010052415.1">
    <property type="nucleotide sequence ID" value="NC_054458.1"/>
</dbReference>
<keyword evidence="2" id="KW-1185">Reference proteome</keyword>
<dbReference type="Proteomes" id="UP000289438">
    <property type="component" value="Segment"/>
</dbReference>
<organism evidence="1 2">
    <name type="scientific">Xanthomonas phage XPP1</name>
    <dbReference type="NCBI Taxonomy" id="2099853"/>
    <lineage>
        <taxon>Viruses</taxon>
        <taxon>Duplodnaviria</taxon>
        <taxon>Heunggongvirae</taxon>
        <taxon>Uroviricota</taxon>
        <taxon>Caudoviricetes</taxon>
        <taxon>Kantovirinae</taxon>
        <taxon>Tsukubavirus</taxon>
        <taxon>Tsukubavirus XPP1</taxon>
    </lineage>
</organism>
<evidence type="ECO:0000313" key="2">
    <source>
        <dbReference type="Proteomes" id="UP000289438"/>
    </source>
</evidence>
<accession>A0A3S7HIC6</accession>